<dbReference type="CDD" id="cd05233">
    <property type="entry name" value="SDR_c"/>
    <property type="match status" value="1"/>
</dbReference>
<reference evidence="4 5" key="1">
    <citation type="submission" date="2017-08" db="EMBL/GenBank/DDBJ databases">
        <title>Infants hospitalized years apart are colonized by the same room-sourced microbial strains.</title>
        <authorList>
            <person name="Brooks B."/>
            <person name="Olm M.R."/>
            <person name="Firek B.A."/>
            <person name="Baker R."/>
            <person name="Thomas B.C."/>
            <person name="Morowitz M.J."/>
            <person name="Banfield J.F."/>
        </authorList>
    </citation>
    <scope>NUCLEOTIDE SEQUENCE [LARGE SCALE GENOMIC DNA]</scope>
    <source>
        <strain evidence="4">S2_003_000_R2_14</strain>
    </source>
</reference>
<dbReference type="GO" id="GO:0016020">
    <property type="term" value="C:membrane"/>
    <property type="evidence" value="ECO:0007669"/>
    <property type="project" value="TreeGrafter"/>
</dbReference>
<comment type="caution">
    <text evidence="4">The sequence shown here is derived from an EMBL/GenBank/DDBJ whole genome shotgun (WGS) entry which is preliminary data.</text>
</comment>
<dbReference type="GO" id="GO:0016491">
    <property type="term" value="F:oxidoreductase activity"/>
    <property type="evidence" value="ECO:0007669"/>
    <property type="project" value="UniProtKB-KW"/>
</dbReference>
<name>A0A2W5V304_9BACT</name>
<dbReference type="InterPro" id="IPR020904">
    <property type="entry name" value="Sc_DH/Rdtase_CS"/>
</dbReference>
<dbReference type="PRINTS" id="PR00080">
    <property type="entry name" value="SDRFAMILY"/>
</dbReference>
<comment type="similarity">
    <text evidence="1 3">Belongs to the short-chain dehydrogenases/reductases (SDR) family.</text>
</comment>
<evidence type="ECO:0000313" key="4">
    <source>
        <dbReference type="EMBL" id="PZR04331.1"/>
    </source>
</evidence>
<dbReference type="PRINTS" id="PR00081">
    <property type="entry name" value="GDHRDH"/>
</dbReference>
<dbReference type="SUPFAM" id="SSF51735">
    <property type="entry name" value="NAD(P)-binding Rossmann-fold domains"/>
    <property type="match status" value="1"/>
</dbReference>
<dbReference type="EMBL" id="QFQP01000060">
    <property type="protein sequence ID" value="PZR04331.1"/>
    <property type="molecule type" value="Genomic_DNA"/>
</dbReference>
<proteinExistence type="inferred from homology"/>
<dbReference type="Proteomes" id="UP000249061">
    <property type="component" value="Unassembled WGS sequence"/>
</dbReference>
<dbReference type="PROSITE" id="PS00061">
    <property type="entry name" value="ADH_SHORT"/>
    <property type="match status" value="1"/>
</dbReference>
<evidence type="ECO:0000313" key="5">
    <source>
        <dbReference type="Proteomes" id="UP000249061"/>
    </source>
</evidence>
<evidence type="ECO:0000256" key="2">
    <source>
        <dbReference type="ARBA" id="ARBA00023002"/>
    </source>
</evidence>
<dbReference type="Pfam" id="PF00106">
    <property type="entry name" value="adh_short"/>
    <property type="match status" value="1"/>
</dbReference>
<dbReference type="PANTHER" id="PTHR44196">
    <property type="entry name" value="DEHYDROGENASE/REDUCTASE SDR FAMILY MEMBER 7B"/>
    <property type="match status" value="1"/>
</dbReference>
<accession>A0A2W5V304</accession>
<keyword evidence="2" id="KW-0560">Oxidoreductase</keyword>
<dbReference type="PANTHER" id="PTHR44196:SF1">
    <property type="entry name" value="DEHYDROGENASE_REDUCTASE SDR FAMILY MEMBER 7B"/>
    <property type="match status" value="1"/>
</dbReference>
<gene>
    <name evidence="4" type="ORF">DI536_34510</name>
</gene>
<dbReference type="InterPro" id="IPR036291">
    <property type="entry name" value="NAD(P)-bd_dom_sf"/>
</dbReference>
<dbReference type="InterPro" id="IPR002347">
    <property type="entry name" value="SDR_fam"/>
</dbReference>
<dbReference type="Gene3D" id="3.40.50.720">
    <property type="entry name" value="NAD(P)-binding Rossmann-like Domain"/>
    <property type="match status" value="1"/>
</dbReference>
<evidence type="ECO:0000256" key="1">
    <source>
        <dbReference type="ARBA" id="ARBA00006484"/>
    </source>
</evidence>
<evidence type="ECO:0000256" key="3">
    <source>
        <dbReference type="RuleBase" id="RU000363"/>
    </source>
</evidence>
<dbReference type="AlphaFoldDB" id="A0A2W5V304"/>
<sequence>MKTNWKAVVTGASRGLGAALSEALAARGIEVALVARSADALNEVVTRIRKNGGRAHAIVADVADKDATYRIAGEAMAAMGSVDLLVHNASALGPTPLQLLLDTDCEDLEAVLQTNVVGAFRLTRALVGPMVLRGSGVVVQISSDAAVQPYERWGLYGASKAAGDQLTRILAAEVKASGVRVITFDPGEMDTQMHAEAMPEADPSMLARPSDVAARLIRELFE</sequence>
<protein>
    <submittedName>
        <fullName evidence="4">Short-chain dehydrogenase</fullName>
    </submittedName>
</protein>
<organism evidence="4 5">
    <name type="scientific">Archangium gephyra</name>
    <dbReference type="NCBI Taxonomy" id="48"/>
    <lineage>
        <taxon>Bacteria</taxon>
        <taxon>Pseudomonadati</taxon>
        <taxon>Myxococcota</taxon>
        <taxon>Myxococcia</taxon>
        <taxon>Myxococcales</taxon>
        <taxon>Cystobacterineae</taxon>
        <taxon>Archangiaceae</taxon>
        <taxon>Archangium</taxon>
    </lineage>
</organism>